<feature type="region of interest" description="Disordered" evidence="1">
    <location>
        <begin position="35"/>
        <end position="72"/>
    </location>
</feature>
<organism evidence="2">
    <name type="scientific">Alexandrium monilatum</name>
    <dbReference type="NCBI Taxonomy" id="311494"/>
    <lineage>
        <taxon>Eukaryota</taxon>
        <taxon>Sar</taxon>
        <taxon>Alveolata</taxon>
        <taxon>Dinophyceae</taxon>
        <taxon>Gonyaulacales</taxon>
        <taxon>Pyrocystaceae</taxon>
        <taxon>Alexandrium</taxon>
    </lineage>
</organism>
<sequence>MARASRSCSASAPTASSSWWTSQSRADALLAAASLVASPQRDSRRRSSRCSSCTRGSARSTSSSGQSARSRLSSWSTRCVLRALGQPGPQKCALAAAVLAQEEVPAALPQAEDALDPGARTGREPAPVARGLQQLLGARRQVVDGDLEEHRRTCSLARGGPSTHARARGAREEGEET</sequence>
<dbReference type="AlphaFoldDB" id="A0A7S4QAU2"/>
<name>A0A7S4QAU2_9DINO</name>
<gene>
    <name evidence="2" type="ORF">AMON00008_LOCUS17313</name>
</gene>
<proteinExistence type="predicted"/>
<evidence type="ECO:0000256" key="1">
    <source>
        <dbReference type="SAM" id="MobiDB-lite"/>
    </source>
</evidence>
<evidence type="ECO:0000313" key="2">
    <source>
        <dbReference type="EMBL" id="CAE4577762.1"/>
    </source>
</evidence>
<accession>A0A7S4QAU2</accession>
<feature type="region of interest" description="Disordered" evidence="1">
    <location>
        <begin position="153"/>
        <end position="177"/>
    </location>
</feature>
<protein>
    <submittedName>
        <fullName evidence="2">Uncharacterized protein</fullName>
    </submittedName>
</protein>
<feature type="region of interest" description="Disordered" evidence="1">
    <location>
        <begin position="1"/>
        <end position="21"/>
    </location>
</feature>
<dbReference type="EMBL" id="HBNR01025702">
    <property type="protein sequence ID" value="CAE4577762.1"/>
    <property type="molecule type" value="Transcribed_RNA"/>
</dbReference>
<reference evidence="2" key="1">
    <citation type="submission" date="2021-01" db="EMBL/GenBank/DDBJ databases">
        <authorList>
            <person name="Corre E."/>
            <person name="Pelletier E."/>
            <person name="Niang G."/>
            <person name="Scheremetjew M."/>
            <person name="Finn R."/>
            <person name="Kale V."/>
            <person name="Holt S."/>
            <person name="Cochrane G."/>
            <person name="Meng A."/>
            <person name="Brown T."/>
            <person name="Cohen L."/>
        </authorList>
    </citation>
    <scope>NUCLEOTIDE SEQUENCE</scope>
    <source>
        <strain evidence="2">CCMP3105</strain>
    </source>
</reference>
<feature type="compositionally biased region" description="Low complexity" evidence="1">
    <location>
        <begin position="49"/>
        <end position="72"/>
    </location>
</feature>